<feature type="non-terminal residue" evidence="2">
    <location>
        <position position="164"/>
    </location>
</feature>
<feature type="region of interest" description="Disordered" evidence="1">
    <location>
        <begin position="1"/>
        <end position="33"/>
    </location>
</feature>
<organism evidence="2 3">
    <name type="scientific">Racocetra fulgida</name>
    <dbReference type="NCBI Taxonomy" id="60492"/>
    <lineage>
        <taxon>Eukaryota</taxon>
        <taxon>Fungi</taxon>
        <taxon>Fungi incertae sedis</taxon>
        <taxon>Mucoromycota</taxon>
        <taxon>Glomeromycotina</taxon>
        <taxon>Glomeromycetes</taxon>
        <taxon>Diversisporales</taxon>
        <taxon>Gigasporaceae</taxon>
        <taxon>Racocetra</taxon>
    </lineage>
</organism>
<reference evidence="2" key="1">
    <citation type="submission" date="2021-06" db="EMBL/GenBank/DDBJ databases">
        <authorList>
            <person name="Kallberg Y."/>
            <person name="Tangrot J."/>
            <person name="Rosling A."/>
        </authorList>
    </citation>
    <scope>NUCLEOTIDE SEQUENCE</scope>
    <source>
        <strain evidence="2">IN212</strain>
    </source>
</reference>
<feature type="non-terminal residue" evidence="2">
    <location>
        <position position="1"/>
    </location>
</feature>
<feature type="compositionally biased region" description="Acidic residues" evidence="1">
    <location>
        <begin position="1"/>
        <end position="15"/>
    </location>
</feature>
<feature type="compositionally biased region" description="Basic and acidic residues" evidence="1">
    <location>
        <begin position="96"/>
        <end position="113"/>
    </location>
</feature>
<dbReference type="Proteomes" id="UP000789396">
    <property type="component" value="Unassembled WGS sequence"/>
</dbReference>
<evidence type="ECO:0000313" key="3">
    <source>
        <dbReference type="Proteomes" id="UP000789396"/>
    </source>
</evidence>
<feature type="compositionally biased region" description="Basic and acidic residues" evidence="1">
    <location>
        <begin position="68"/>
        <end position="78"/>
    </location>
</feature>
<evidence type="ECO:0000256" key="1">
    <source>
        <dbReference type="SAM" id="MobiDB-lite"/>
    </source>
</evidence>
<keyword evidence="3" id="KW-1185">Reference proteome</keyword>
<evidence type="ECO:0000313" key="2">
    <source>
        <dbReference type="EMBL" id="CAG8756368.1"/>
    </source>
</evidence>
<dbReference type="EMBL" id="CAJVPZ010038871">
    <property type="protein sequence ID" value="CAG8756368.1"/>
    <property type="molecule type" value="Genomic_DNA"/>
</dbReference>
<dbReference type="AlphaFoldDB" id="A0A9N9J0C2"/>
<comment type="caution">
    <text evidence="2">The sequence shown here is derived from an EMBL/GenBank/DDBJ whole genome shotgun (WGS) entry which is preliminary data.</text>
</comment>
<feature type="compositionally biased region" description="Basic and acidic residues" evidence="1">
    <location>
        <begin position="16"/>
        <end position="29"/>
    </location>
</feature>
<proteinExistence type="predicted"/>
<accession>A0A9N9J0C2</accession>
<feature type="region of interest" description="Disordered" evidence="1">
    <location>
        <begin position="48"/>
        <end position="113"/>
    </location>
</feature>
<sequence>WWYADDSAEKEDDGGRDENKVSNKDRKPEAPSCEKSLFEWFWENMSQDDSVDKESVNESCSGEYLDNTENKNEKDENKALICHQTADSDEKEILEEDSKQDEGGEPKLEDDHGLVFDKGKIIDRNAASDVHRNELGDNKVKGKGVKMKNDEEVVMNRVKNDYVD</sequence>
<gene>
    <name evidence="2" type="ORF">RFULGI_LOCUS13977</name>
</gene>
<name>A0A9N9J0C2_9GLOM</name>
<protein>
    <submittedName>
        <fullName evidence="2">21_t:CDS:1</fullName>
    </submittedName>
</protein>